<dbReference type="RefSeq" id="WP_068663228.1">
    <property type="nucleotide sequence ID" value="NZ_LYPB01000050.1"/>
</dbReference>
<sequence>MIQVKEFLDTDASYAEARANQFLAELREDQIVNVCYGSILKSSPSGVGFQRSAILVVYKTGESNPK</sequence>
<dbReference type="Proteomes" id="UP000078454">
    <property type="component" value="Unassembled WGS sequence"/>
</dbReference>
<evidence type="ECO:0000313" key="1">
    <source>
        <dbReference type="EMBL" id="OAS20603.1"/>
    </source>
</evidence>
<reference evidence="1 2" key="1">
    <citation type="submission" date="2016-05" db="EMBL/GenBank/DDBJ databases">
        <title>Paenibacillus sp. 1ZS3-15 nov., isolated from the rhizosphere soil.</title>
        <authorList>
            <person name="Zhang X.X."/>
            <person name="Zhang J."/>
        </authorList>
    </citation>
    <scope>NUCLEOTIDE SEQUENCE [LARGE SCALE GENOMIC DNA]</scope>
    <source>
        <strain evidence="1 2">1ZS3-15</strain>
    </source>
</reference>
<organism evidence="1 2">
    <name type="scientific">Paenibacillus oryzisoli</name>
    <dbReference type="NCBI Taxonomy" id="1850517"/>
    <lineage>
        <taxon>Bacteria</taxon>
        <taxon>Bacillati</taxon>
        <taxon>Bacillota</taxon>
        <taxon>Bacilli</taxon>
        <taxon>Bacillales</taxon>
        <taxon>Paenibacillaceae</taxon>
        <taxon>Paenibacillus</taxon>
    </lineage>
</organism>
<accession>A0A198AI51</accession>
<proteinExistence type="predicted"/>
<dbReference type="AlphaFoldDB" id="A0A198AI51"/>
<dbReference type="EMBL" id="LYPB01000050">
    <property type="protein sequence ID" value="OAS20603.1"/>
    <property type="molecule type" value="Genomic_DNA"/>
</dbReference>
<keyword evidence="2" id="KW-1185">Reference proteome</keyword>
<protein>
    <recommendedName>
        <fullName evidence="3">Sporulation protein Cse60</fullName>
    </recommendedName>
</protein>
<evidence type="ECO:0008006" key="3">
    <source>
        <dbReference type="Google" id="ProtNLM"/>
    </source>
</evidence>
<evidence type="ECO:0000313" key="2">
    <source>
        <dbReference type="Proteomes" id="UP000078454"/>
    </source>
</evidence>
<name>A0A198AI51_9BACL</name>
<comment type="caution">
    <text evidence="1">The sequence shown here is derived from an EMBL/GenBank/DDBJ whole genome shotgun (WGS) entry which is preliminary data.</text>
</comment>
<dbReference type="OrthoDB" id="1653053at2"/>
<gene>
    <name evidence="1" type="ORF">A8708_18840</name>
</gene>